<dbReference type="EMBL" id="MT142502">
    <property type="protein sequence ID" value="QJA83023.1"/>
    <property type="molecule type" value="Genomic_DNA"/>
</dbReference>
<evidence type="ECO:0000313" key="1">
    <source>
        <dbReference type="EMBL" id="QJA66861.1"/>
    </source>
</evidence>
<evidence type="ECO:0000313" key="2">
    <source>
        <dbReference type="EMBL" id="QJA83023.1"/>
    </source>
</evidence>
<name>A0A6M3KLU9_9ZZZZ</name>
<proteinExistence type="predicted"/>
<protein>
    <submittedName>
        <fullName evidence="2">Uncharacterized protein</fullName>
    </submittedName>
</protein>
<gene>
    <name evidence="2" type="ORF">MM415A00321_0003</name>
    <name evidence="1" type="ORF">MM415B00326_0061</name>
</gene>
<sequence>MILEELGVLSTAQDLTAGATDSENVIDLEVIPNVGYGDIWWSVICETANSGGTTDTYVFDLVVSSTESLDTLVRSVCRVAITGSADPRIAAVERNIACMEVGQQISEAADATYRYLGMISTLADVNGTAAVSINAAMSPSKPRTKDNVQVIRSNVTKPS</sequence>
<dbReference type="Gene3D" id="2.60.120.1110">
    <property type="match status" value="1"/>
</dbReference>
<dbReference type="EMBL" id="MT141561">
    <property type="protein sequence ID" value="QJA66861.1"/>
    <property type="molecule type" value="Genomic_DNA"/>
</dbReference>
<dbReference type="AlphaFoldDB" id="A0A6M3KLU9"/>
<reference evidence="2" key="1">
    <citation type="submission" date="2020-03" db="EMBL/GenBank/DDBJ databases">
        <title>The deep terrestrial virosphere.</title>
        <authorList>
            <person name="Holmfeldt K."/>
            <person name="Nilsson E."/>
            <person name="Simone D."/>
            <person name="Lopez-Fernandez M."/>
            <person name="Wu X."/>
            <person name="de Brujin I."/>
            <person name="Lundin D."/>
            <person name="Andersson A."/>
            <person name="Bertilsson S."/>
            <person name="Dopson M."/>
        </authorList>
    </citation>
    <scope>NUCLEOTIDE SEQUENCE</scope>
    <source>
        <strain evidence="2">MM415A00321</strain>
        <strain evidence="1">MM415B00326</strain>
    </source>
</reference>
<organism evidence="2">
    <name type="scientific">viral metagenome</name>
    <dbReference type="NCBI Taxonomy" id="1070528"/>
    <lineage>
        <taxon>unclassified sequences</taxon>
        <taxon>metagenomes</taxon>
        <taxon>organismal metagenomes</taxon>
    </lineage>
</organism>
<accession>A0A6M3KLU9</accession>